<gene>
    <name evidence="6" type="ordered locus">PSMK_18740</name>
</gene>
<evidence type="ECO:0000256" key="3">
    <source>
        <dbReference type="PIRSR" id="PIRSR000390-2"/>
    </source>
</evidence>
<dbReference type="STRING" id="1142394.PSMK_18740"/>
<dbReference type="PANTHER" id="PTHR30244">
    <property type="entry name" value="TRANSAMINASE"/>
    <property type="match status" value="1"/>
</dbReference>
<dbReference type="GO" id="GO:0008483">
    <property type="term" value="F:transaminase activity"/>
    <property type="evidence" value="ECO:0007669"/>
    <property type="project" value="UniProtKB-KW"/>
</dbReference>
<sequence>MTANPAAAPIAASPPPPTPEPLPNDQAASGRSFDGTELALLKEALDSGCLTATKGDQVRLLQEEFAAMIGVKHALACTSGSAAMHCMVAALDLEPGEELIGTPITDMGSVAAILAQGVVPVFADVDPVTLNVTAETLEARITDRTRAIAVTHLFGNPCDMDAILAMADRHGLPVLEDAAQALGARSQGRPAGSMGAMAAFSLQQGKHVTTGEGGLVVTNDDALARRLFLFINKAWGYGDAKPDHYFLAPNYRMSELQGAVARAQFRKLPDLLDRRLHAACVLIGRLMAIDGITTPPVKPGDTCSYWRIPIRVEPGVIPGGVDALVAGLRELGIPAAPRYIQKPAFECEVIREQKTFGTSRWPFSLAQASATDHRPELFPGSYDGLKHVVILPLNEGFTEAHADRIASAVEQTVASLHAEAGATRGGAA</sequence>
<dbReference type="PIRSF" id="PIRSF000390">
    <property type="entry name" value="PLP_StrS"/>
    <property type="match status" value="1"/>
</dbReference>
<organism evidence="6 7">
    <name type="scientific">Phycisphaera mikurensis (strain NBRC 102666 / KCTC 22515 / FYK2301M01)</name>
    <dbReference type="NCBI Taxonomy" id="1142394"/>
    <lineage>
        <taxon>Bacteria</taxon>
        <taxon>Pseudomonadati</taxon>
        <taxon>Planctomycetota</taxon>
        <taxon>Phycisphaerae</taxon>
        <taxon>Phycisphaerales</taxon>
        <taxon>Phycisphaeraceae</taxon>
        <taxon>Phycisphaera</taxon>
    </lineage>
</organism>
<comment type="similarity">
    <text evidence="1 4">Belongs to the DegT/DnrJ/EryC1 family.</text>
</comment>
<keyword evidence="6" id="KW-0808">Transferase</keyword>
<feature type="compositionally biased region" description="Pro residues" evidence="5">
    <location>
        <begin position="12"/>
        <end position="22"/>
    </location>
</feature>
<dbReference type="InterPro" id="IPR015424">
    <property type="entry name" value="PyrdxlP-dep_Trfase"/>
</dbReference>
<dbReference type="OrthoDB" id="9810913at2"/>
<dbReference type="InterPro" id="IPR015421">
    <property type="entry name" value="PyrdxlP-dep_Trfase_major"/>
</dbReference>
<reference evidence="6 7" key="1">
    <citation type="submission" date="2012-02" db="EMBL/GenBank/DDBJ databases">
        <title>Complete genome sequence of Phycisphaera mikurensis NBRC 102666.</title>
        <authorList>
            <person name="Ankai A."/>
            <person name="Hosoyama A."/>
            <person name="Terui Y."/>
            <person name="Sekine M."/>
            <person name="Fukai R."/>
            <person name="Kato Y."/>
            <person name="Nakamura S."/>
            <person name="Yamada-Narita S."/>
            <person name="Kawakoshi A."/>
            <person name="Fukunaga Y."/>
            <person name="Yamazaki S."/>
            <person name="Fujita N."/>
        </authorList>
    </citation>
    <scope>NUCLEOTIDE SEQUENCE [LARGE SCALE GENOMIC DNA]</scope>
    <source>
        <strain evidence="7">NBRC 102666 / KCTC 22515 / FYK2301M01</strain>
    </source>
</reference>
<dbReference type="eggNOG" id="COG0399">
    <property type="taxonomic scope" value="Bacteria"/>
</dbReference>
<evidence type="ECO:0000256" key="4">
    <source>
        <dbReference type="RuleBase" id="RU004508"/>
    </source>
</evidence>
<evidence type="ECO:0000313" key="7">
    <source>
        <dbReference type="Proteomes" id="UP000007881"/>
    </source>
</evidence>
<evidence type="ECO:0000313" key="6">
    <source>
        <dbReference type="EMBL" id="BAM04033.1"/>
    </source>
</evidence>
<dbReference type="Gene3D" id="3.40.640.10">
    <property type="entry name" value="Type I PLP-dependent aspartate aminotransferase-like (Major domain)"/>
    <property type="match status" value="1"/>
</dbReference>
<feature type="compositionally biased region" description="Low complexity" evidence="5">
    <location>
        <begin position="1"/>
        <end position="11"/>
    </location>
</feature>
<keyword evidence="7" id="KW-1185">Reference proteome</keyword>
<evidence type="ECO:0000256" key="5">
    <source>
        <dbReference type="SAM" id="MobiDB-lite"/>
    </source>
</evidence>
<dbReference type="KEGG" id="phm:PSMK_18740"/>
<dbReference type="PANTHER" id="PTHR30244:SF34">
    <property type="entry name" value="DTDP-4-AMINO-4,6-DIDEOXYGALACTOSE TRANSAMINASE"/>
    <property type="match status" value="1"/>
</dbReference>
<dbReference type="AlphaFoldDB" id="I0IFJ5"/>
<dbReference type="EC" id="2.6.1.-" evidence="6"/>
<dbReference type="HOGENOM" id="CLU_033332_7_2_0"/>
<dbReference type="PATRIC" id="fig|1142394.8.peg.1931"/>
<evidence type="ECO:0000256" key="2">
    <source>
        <dbReference type="PIRSR" id="PIRSR000390-1"/>
    </source>
</evidence>
<dbReference type="Pfam" id="PF01041">
    <property type="entry name" value="DegT_DnrJ_EryC1"/>
    <property type="match status" value="1"/>
</dbReference>
<dbReference type="CDD" id="cd00616">
    <property type="entry name" value="AHBA_syn"/>
    <property type="match status" value="1"/>
</dbReference>
<proteinExistence type="inferred from homology"/>
<feature type="active site" description="Proton acceptor" evidence="2">
    <location>
        <position position="206"/>
    </location>
</feature>
<dbReference type="GO" id="GO:0000271">
    <property type="term" value="P:polysaccharide biosynthetic process"/>
    <property type="evidence" value="ECO:0007669"/>
    <property type="project" value="TreeGrafter"/>
</dbReference>
<evidence type="ECO:0000256" key="1">
    <source>
        <dbReference type="ARBA" id="ARBA00037999"/>
    </source>
</evidence>
<dbReference type="Gene3D" id="3.90.1150.10">
    <property type="entry name" value="Aspartate Aminotransferase, domain 1"/>
    <property type="match status" value="1"/>
</dbReference>
<dbReference type="InterPro" id="IPR015422">
    <property type="entry name" value="PyrdxlP-dep_Trfase_small"/>
</dbReference>
<dbReference type="SUPFAM" id="SSF53383">
    <property type="entry name" value="PLP-dependent transferases"/>
    <property type="match status" value="1"/>
</dbReference>
<accession>I0IFJ5</accession>
<keyword evidence="3 4" id="KW-0663">Pyridoxal phosphate</keyword>
<dbReference type="GO" id="GO:0030170">
    <property type="term" value="F:pyridoxal phosphate binding"/>
    <property type="evidence" value="ECO:0007669"/>
    <property type="project" value="TreeGrafter"/>
</dbReference>
<dbReference type="RefSeq" id="WP_014437251.1">
    <property type="nucleotide sequence ID" value="NC_017080.1"/>
</dbReference>
<dbReference type="Proteomes" id="UP000007881">
    <property type="component" value="Chromosome"/>
</dbReference>
<name>I0IFJ5_PHYMF</name>
<dbReference type="EMBL" id="AP012338">
    <property type="protein sequence ID" value="BAM04033.1"/>
    <property type="molecule type" value="Genomic_DNA"/>
</dbReference>
<feature type="region of interest" description="Disordered" evidence="5">
    <location>
        <begin position="1"/>
        <end position="30"/>
    </location>
</feature>
<protein>
    <submittedName>
        <fullName evidence="6">Putative aminotransferase</fullName>
        <ecNumber evidence="6">2.6.1.-</ecNumber>
    </submittedName>
</protein>
<dbReference type="InterPro" id="IPR000653">
    <property type="entry name" value="DegT/StrS_aminotransferase"/>
</dbReference>
<keyword evidence="6" id="KW-0032">Aminotransferase</keyword>
<feature type="modified residue" description="N6-(pyridoxal phosphate)lysine" evidence="3">
    <location>
        <position position="206"/>
    </location>
</feature>